<comment type="caution">
    <text evidence="2">The sequence shown here is derived from an EMBL/GenBank/DDBJ whole genome shotgun (WGS) entry which is preliminary data.</text>
</comment>
<accession>A0AAD6S5Z2</accession>
<keyword evidence="3" id="KW-1185">Reference proteome</keyword>
<evidence type="ECO:0000313" key="2">
    <source>
        <dbReference type="EMBL" id="KAJ7019587.1"/>
    </source>
</evidence>
<feature type="region of interest" description="Disordered" evidence="1">
    <location>
        <begin position="1"/>
        <end position="27"/>
    </location>
</feature>
<evidence type="ECO:0000313" key="3">
    <source>
        <dbReference type="Proteomes" id="UP001218188"/>
    </source>
</evidence>
<name>A0AAD6S5Z2_9AGAR</name>
<protein>
    <submittedName>
        <fullName evidence="2">Uncharacterized protein</fullName>
    </submittedName>
</protein>
<dbReference type="AlphaFoldDB" id="A0AAD6S5Z2"/>
<gene>
    <name evidence="2" type="ORF">C8F04DRAFT_1197570</name>
</gene>
<organism evidence="2 3">
    <name type="scientific">Mycena alexandri</name>
    <dbReference type="NCBI Taxonomy" id="1745969"/>
    <lineage>
        <taxon>Eukaryota</taxon>
        <taxon>Fungi</taxon>
        <taxon>Dikarya</taxon>
        <taxon>Basidiomycota</taxon>
        <taxon>Agaricomycotina</taxon>
        <taxon>Agaricomycetes</taxon>
        <taxon>Agaricomycetidae</taxon>
        <taxon>Agaricales</taxon>
        <taxon>Marasmiineae</taxon>
        <taxon>Mycenaceae</taxon>
        <taxon>Mycena</taxon>
    </lineage>
</organism>
<feature type="compositionally biased region" description="Polar residues" evidence="1">
    <location>
        <begin position="212"/>
        <end position="226"/>
    </location>
</feature>
<evidence type="ECO:0000256" key="1">
    <source>
        <dbReference type="SAM" id="MobiDB-lite"/>
    </source>
</evidence>
<dbReference type="Proteomes" id="UP001218188">
    <property type="component" value="Unassembled WGS sequence"/>
</dbReference>
<dbReference type="EMBL" id="JARJCM010000289">
    <property type="protein sequence ID" value="KAJ7019587.1"/>
    <property type="molecule type" value="Genomic_DNA"/>
</dbReference>
<proteinExistence type="predicted"/>
<reference evidence="2" key="1">
    <citation type="submission" date="2023-03" db="EMBL/GenBank/DDBJ databases">
        <title>Massive genome expansion in bonnet fungi (Mycena s.s.) driven by repeated elements and novel gene families across ecological guilds.</title>
        <authorList>
            <consortium name="Lawrence Berkeley National Laboratory"/>
            <person name="Harder C.B."/>
            <person name="Miyauchi S."/>
            <person name="Viragh M."/>
            <person name="Kuo A."/>
            <person name="Thoen E."/>
            <person name="Andreopoulos B."/>
            <person name="Lu D."/>
            <person name="Skrede I."/>
            <person name="Drula E."/>
            <person name="Henrissat B."/>
            <person name="Morin E."/>
            <person name="Kohler A."/>
            <person name="Barry K."/>
            <person name="LaButti K."/>
            <person name="Morin E."/>
            <person name="Salamov A."/>
            <person name="Lipzen A."/>
            <person name="Mereny Z."/>
            <person name="Hegedus B."/>
            <person name="Baldrian P."/>
            <person name="Stursova M."/>
            <person name="Weitz H."/>
            <person name="Taylor A."/>
            <person name="Grigoriev I.V."/>
            <person name="Nagy L.G."/>
            <person name="Martin F."/>
            <person name="Kauserud H."/>
        </authorList>
    </citation>
    <scope>NUCLEOTIDE SEQUENCE</scope>
    <source>
        <strain evidence="2">CBHHK200</strain>
    </source>
</reference>
<sequence>MSNRGFSQINPRAGYQTQPSPTGFNRLQPQKHFIESGKQPEPQQHEGYSLALAWHGILSGQSQNSSKLPPKKPWLRPKPRLLHGLAQAFSKPKVNKDAQWNNYWDILSPEFGWYQHYPWRRILGQGQSSDKGVFATYAPMEVTAELNFTIIFKLRMEPLSTSFLLSSILSGESFSTSSATSNSFSGYGISTPSSSAHFMDLRGPPLHLDPSHSPQPESPASSSTSPLPRPLKHQASVSGIKVLKASNWADKTFTNERSKFLNTEMAVKMHWKGVVPDKGSVEHKAYNQWQGAVYLWSACWPVVTGCPADAKSINKLIGAAWSLPQSSGH</sequence>
<feature type="region of interest" description="Disordered" evidence="1">
    <location>
        <begin position="205"/>
        <end position="232"/>
    </location>
</feature>